<dbReference type="PANTHER" id="PTHR15967:SF0">
    <property type="entry name" value="E2F-ASSOCIATED PHOSPHOPROTEIN"/>
    <property type="match status" value="1"/>
</dbReference>
<feature type="region of interest" description="Disordered" evidence="1">
    <location>
        <begin position="58"/>
        <end position="85"/>
    </location>
</feature>
<evidence type="ECO:0000256" key="1">
    <source>
        <dbReference type="SAM" id="MobiDB-lite"/>
    </source>
</evidence>
<dbReference type="InterPro" id="IPR019370">
    <property type="entry name" value="E2F-assoc_phosphoprotein"/>
</dbReference>
<feature type="region of interest" description="Disordered" evidence="1">
    <location>
        <begin position="153"/>
        <end position="172"/>
    </location>
</feature>
<dbReference type="Pfam" id="PF10238">
    <property type="entry name" value="Eapp_C"/>
    <property type="match status" value="1"/>
</dbReference>
<feature type="compositionally biased region" description="Acidic residues" evidence="1">
    <location>
        <begin position="76"/>
        <end position="85"/>
    </location>
</feature>
<evidence type="ECO:0008006" key="4">
    <source>
        <dbReference type="Google" id="ProtNLM"/>
    </source>
</evidence>
<protein>
    <recommendedName>
        <fullName evidence="4">E2F-associated phosphoprotein</fullName>
    </recommendedName>
</protein>
<reference evidence="2 3" key="1">
    <citation type="submission" date="2015-03" db="EMBL/GenBank/DDBJ databases">
        <title>Draft genome of the nematode, Opisthorchis viverrini.</title>
        <authorList>
            <person name="Mitreva M."/>
        </authorList>
    </citation>
    <scope>NUCLEOTIDE SEQUENCE [LARGE SCALE GENOMIC DNA]</scope>
    <source>
        <strain evidence="2">Khon Kaen</strain>
    </source>
</reference>
<evidence type="ECO:0000313" key="3">
    <source>
        <dbReference type="Proteomes" id="UP000243686"/>
    </source>
</evidence>
<dbReference type="EMBL" id="KV892390">
    <property type="protein sequence ID" value="OON20885.1"/>
    <property type="molecule type" value="Genomic_DNA"/>
</dbReference>
<dbReference type="AlphaFoldDB" id="A0A1S8X2F7"/>
<feature type="compositionally biased region" description="Basic residues" evidence="1">
    <location>
        <begin position="157"/>
        <end position="166"/>
    </location>
</feature>
<keyword evidence="3" id="KW-1185">Reference proteome</keyword>
<gene>
    <name evidence="2" type="ORF">X801_03228</name>
</gene>
<dbReference type="PANTHER" id="PTHR15967">
    <property type="entry name" value="E2F-ASSOCIATED PHOSPHOPROTEIN"/>
    <property type="match status" value="1"/>
</dbReference>
<organism evidence="2 3">
    <name type="scientific">Opisthorchis viverrini</name>
    <name type="common">Southeast Asian liver fluke</name>
    <dbReference type="NCBI Taxonomy" id="6198"/>
    <lineage>
        <taxon>Eukaryota</taxon>
        <taxon>Metazoa</taxon>
        <taxon>Spiralia</taxon>
        <taxon>Lophotrochozoa</taxon>
        <taxon>Platyhelminthes</taxon>
        <taxon>Trematoda</taxon>
        <taxon>Digenea</taxon>
        <taxon>Opisthorchiida</taxon>
        <taxon>Opisthorchiata</taxon>
        <taxon>Opisthorchiidae</taxon>
        <taxon>Opisthorchis</taxon>
    </lineage>
</organism>
<dbReference type="GO" id="GO:0005634">
    <property type="term" value="C:nucleus"/>
    <property type="evidence" value="ECO:0007669"/>
    <property type="project" value="TreeGrafter"/>
</dbReference>
<dbReference type="Proteomes" id="UP000243686">
    <property type="component" value="Unassembled WGS sequence"/>
</dbReference>
<name>A0A1S8X2F7_OPIVI</name>
<accession>A0A1S8X2F7</accession>
<feature type="compositionally biased region" description="Polar residues" evidence="1">
    <location>
        <begin position="60"/>
        <end position="71"/>
    </location>
</feature>
<proteinExistence type="predicted"/>
<evidence type="ECO:0000313" key="2">
    <source>
        <dbReference type="EMBL" id="OON20885.1"/>
    </source>
</evidence>
<feature type="region of interest" description="Disordered" evidence="1">
    <location>
        <begin position="1"/>
        <end position="20"/>
    </location>
</feature>
<sequence>MQFVENYFSSQSEQSDEDDLYAARRKKEALKFENLMDDELDGILQRSSETRAIKQRQVHFASTNDSTQDATLPSGEQDDELYDEDEDELNAQWVRDNLPGGNSRNSDAVLNCPGCMTLLSVDSHRDGRLKTHYQSTNPINCVIDETCTAQASETHTRQSKRRRSSHKQVGAATLERETADLSPTLFPVSCEICGVLVGTKDSKTNVVTFDNILQGCREKSRKSFNCAGLNFPRRFPPTI</sequence>